<accession>A0ABS7CCD7</accession>
<gene>
    <name evidence="16" type="ORF">K0U00_31520</name>
</gene>
<evidence type="ECO:0000256" key="9">
    <source>
        <dbReference type="ARBA" id="ARBA00022984"/>
    </source>
</evidence>
<proteinExistence type="inferred from homology"/>
<keyword evidence="4 16" id="KW-0436">Ligase</keyword>
<comment type="caution">
    <text evidence="16">The sequence shown here is derived from an EMBL/GenBank/DDBJ whole genome shotgun (WGS) entry which is preliminary data.</text>
</comment>
<dbReference type="EMBL" id="JAHZIK010001254">
    <property type="protein sequence ID" value="MBW7458582.1"/>
    <property type="molecule type" value="Genomic_DNA"/>
</dbReference>
<dbReference type="NCBIfam" id="TIGR01085">
    <property type="entry name" value="murE"/>
    <property type="match status" value="1"/>
</dbReference>
<feature type="domain" description="Mur ligase central" evidence="15">
    <location>
        <begin position="108"/>
        <end position="309"/>
    </location>
</feature>
<dbReference type="PROSITE" id="PS01011">
    <property type="entry name" value="FOLYLPOLYGLU_SYNT_1"/>
    <property type="match status" value="1"/>
</dbReference>
<evidence type="ECO:0000256" key="10">
    <source>
        <dbReference type="ARBA" id="ARBA00023306"/>
    </source>
</evidence>
<evidence type="ECO:0000256" key="1">
    <source>
        <dbReference type="ARBA" id="ARBA00004752"/>
    </source>
</evidence>
<evidence type="ECO:0000256" key="8">
    <source>
        <dbReference type="ARBA" id="ARBA00022960"/>
    </source>
</evidence>
<feature type="domain" description="Mur ligase N-terminal catalytic" evidence="13">
    <location>
        <begin position="23"/>
        <end position="96"/>
    </location>
</feature>
<dbReference type="InterPro" id="IPR036615">
    <property type="entry name" value="Mur_ligase_C_dom_sf"/>
</dbReference>
<evidence type="ECO:0000256" key="12">
    <source>
        <dbReference type="RuleBase" id="RU004135"/>
    </source>
</evidence>
<evidence type="ECO:0000256" key="5">
    <source>
        <dbReference type="ARBA" id="ARBA00022618"/>
    </source>
</evidence>
<reference evidence="16 17" key="1">
    <citation type="submission" date="2021-07" db="EMBL/GenBank/DDBJ databases">
        <title>Paenibacillus radiodurans sp. nov., isolated from the southeastern edge of Tengger Desert.</title>
        <authorList>
            <person name="Zhang G."/>
        </authorList>
    </citation>
    <scope>NUCLEOTIDE SEQUENCE [LARGE SCALE GENOMIC DNA]</scope>
    <source>
        <strain evidence="16 17">CCM 7311</strain>
    </source>
</reference>
<dbReference type="GO" id="GO:0008765">
    <property type="term" value="F:UDP-N-acetylmuramoylalanyl-D-glutamate-2,6-diaminopimelate ligase activity"/>
    <property type="evidence" value="ECO:0007669"/>
    <property type="project" value="UniProtKB-EC"/>
</dbReference>
<evidence type="ECO:0000256" key="6">
    <source>
        <dbReference type="ARBA" id="ARBA00022741"/>
    </source>
</evidence>
<keyword evidence="17" id="KW-1185">Reference proteome</keyword>
<dbReference type="PANTHER" id="PTHR23135:SF4">
    <property type="entry name" value="UDP-N-ACETYLMURAMOYL-L-ALANYL-D-GLUTAMATE--2,6-DIAMINOPIMELATE LIGASE MURE HOMOLOG, CHLOROPLASTIC"/>
    <property type="match status" value="1"/>
</dbReference>
<evidence type="ECO:0000256" key="2">
    <source>
        <dbReference type="ARBA" id="ARBA00005898"/>
    </source>
</evidence>
<evidence type="ECO:0000259" key="13">
    <source>
        <dbReference type="Pfam" id="PF01225"/>
    </source>
</evidence>
<keyword evidence="7" id="KW-0067">ATP-binding</keyword>
<evidence type="ECO:0000259" key="15">
    <source>
        <dbReference type="Pfam" id="PF08245"/>
    </source>
</evidence>
<evidence type="ECO:0000259" key="14">
    <source>
        <dbReference type="Pfam" id="PF02875"/>
    </source>
</evidence>
<keyword evidence="9 12" id="KW-0573">Peptidoglycan synthesis</keyword>
<dbReference type="InterPro" id="IPR005761">
    <property type="entry name" value="UDP-N-AcMur-Glu-dNH2Pim_ligase"/>
</dbReference>
<feature type="domain" description="Mur ligase C-terminal" evidence="14">
    <location>
        <begin position="331"/>
        <end position="395"/>
    </location>
</feature>
<feature type="non-terminal residue" evidence="16">
    <location>
        <position position="395"/>
    </location>
</feature>
<keyword evidence="11 12" id="KW-0961">Cell wall biogenesis/degradation</keyword>
<dbReference type="EC" id="6.3.2.13" evidence="16"/>
<dbReference type="Gene3D" id="3.40.1190.10">
    <property type="entry name" value="Mur-like, catalytic domain"/>
    <property type="match status" value="1"/>
</dbReference>
<dbReference type="PANTHER" id="PTHR23135">
    <property type="entry name" value="MUR LIGASE FAMILY MEMBER"/>
    <property type="match status" value="1"/>
</dbReference>
<evidence type="ECO:0000313" key="17">
    <source>
        <dbReference type="Proteomes" id="UP001519887"/>
    </source>
</evidence>
<keyword evidence="10 12" id="KW-0131">Cell cycle</keyword>
<dbReference type="Gene3D" id="3.90.190.20">
    <property type="entry name" value="Mur ligase, C-terminal domain"/>
    <property type="match status" value="1"/>
</dbReference>
<dbReference type="SUPFAM" id="SSF63418">
    <property type="entry name" value="MurE/MurF N-terminal domain"/>
    <property type="match status" value="1"/>
</dbReference>
<keyword evidence="6" id="KW-0547">Nucleotide-binding</keyword>
<evidence type="ECO:0000256" key="4">
    <source>
        <dbReference type="ARBA" id="ARBA00022598"/>
    </source>
</evidence>
<dbReference type="InterPro" id="IPR036565">
    <property type="entry name" value="Mur-like_cat_sf"/>
</dbReference>
<dbReference type="Gene3D" id="3.40.1390.10">
    <property type="entry name" value="MurE/MurF, N-terminal domain"/>
    <property type="match status" value="1"/>
</dbReference>
<dbReference type="Pfam" id="PF08245">
    <property type="entry name" value="Mur_ligase_M"/>
    <property type="match status" value="1"/>
</dbReference>
<organism evidence="16 17">
    <name type="scientific">Paenibacillus sepulcri</name>
    <dbReference type="NCBI Taxonomy" id="359917"/>
    <lineage>
        <taxon>Bacteria</taxon>
        <taxon>Bacillati</taxon>
        <taxon>Bacillota</taxon>
        <taxon>Bacilli</taxon>
        <taxon>Bacillales</taxon>
        <taxon>Paenibacillaceae</taxon>
        <taxon>Paenibacillus</taxon>
    </lineage>
</organism>
<dbReference type="SUPFAM" id="SSF53623">
    <property type="entry name" value="MurD-like peptide ligases, catalytic domain"/>
    <property type="match status" value="1"/>
</dbReference>
<dbReference type="Pfam" id="PF01225">
    <property type="entry name" value="Mur_ligase"/>
    <property type="match status" value="1"/>
</dbReference>
<dbReference type="NCBIfam" id="NF001126">
    <property type="entry name" value="PRK00139.1-4"/>
    <property type="match status" value="1"/>
</dbReference>
<dbReference type="InterPro" id="IPR004101">
    <property type="entry name" value="Mur_ligase_C"/>
</dbReference>
<dbReference type="Pfam" id="PF02875">
    <property type="entry name" value="Mur_ligase_C"/>
    <property type="match status" value="1"/>
</dbReference>
<evidence type="ECO:0000256" key="7">
    <source>
        <dbReference type="ARBA" id="ARBA00022840"/>
    </source>
</evidence>
<keyword evidence="8 12" id="KW-0133">Cell shape</keyword>
<evidence type="ECO:0000313" key="16">
    <source>
        <dbReference type="EMBL" id="MBW7458582.1"/>
    </source>
</evidence>
<dbReference type="InterPro" id="IPR000713">
    <property type="entry name" value="Mur_ligase_N"/>
</dbReference>
<dbReference type="SUPFAM" id="SSF53244">
    <property type="entry name" value="MurD-like peptide ligases, peptide-binding domain"/>
    <property type="match status" value="1"/>
</dbReference>
<comment type="pathway">
    <text evidence="1 12">Cell wall biogenesis; peptidoglycan biosynthesis.</text>
</comment>
<keyword evidence="3" id="KW-0963">Cytoplasm</keyword>
<dbReference type="InterPro" id="IPR013221">
    <property type="entry name" value="Mur_ligase_cen"/>
</dbReference>
<protein>
    <submittedName>
        <fullName evidence="16">UDP-N-acetylmuramoyl-L-alanyl-D-glutamate--2, 6-diaminopimelate ligase</fullName>
        <ecNumber evidence="16">6.3.2.13</ecNumber>
    </submittedName>
</protein>
<evidence type="ECO:0000256" key="3">
    <source>
        <dbReference type="ARBA" id="ARBA00022490"/>
    </source>
</evidence>
<keyword evidence="5 12" id="KW-0132">Cell division</keyword>
<name>A0ABS7CCD7_9BACL</name>
<dbReference type="InterPro" id="IPR035911">
    <property type="entry name" value="MurE/MurF_N"/>
</dbReference>
<sequence>MWLSSIVTGLEFVKVQGDLEIEVNAIAFDSRNVTAGSVFVAISGFETDGHRYIGNAIERGAVAVIVEKELDVDAPITVLQVADSRYALAHLSAAFYDDPTKQINLIGVTGTNGKTSITYFIQSILEQAGRSVGLIGSMGALINGMAVKSRNTTPESLHLQQLFAKMREAGIDDCVMEVSSHALSLGRTAHSRFKVGIFSNLTPDHLEFHQTMDEYFRVKSQLFERTSCANIINADDPYGQLLIGKLKVRPVKLITYGIRNDCDVYAADIRYFENAVSFTAHTPAGSIPVRVHLPGIIYIYNALAAIACAIGCGIGLDDIQAGIDSLKGVRGRLETVYQDDDNKVIVDFAHTEDGLEKALKTIRPFVRSRIILVFGVYGAEGVHGQRKRYAMGKIA</sequence>
<dbReference type="InterPro" id="IPR018109">
    <property type="entry name" value="Folylpolyglutamate_synth_CS"/>
</dbReference>
<comment type="similarity">
    <text evidence="2">Belongs to the MurCDEF family. MurE subfamily.</text>
</comment>
<comment type="subcellular location">
    <subcellularLocation>
        <location evidence="12">Cytoplasm</location>
    </subcellularLocation>
</comment>
<dbReference type="Proteomes" id="UP001519887">
    <property type="component" value="Unassembled WGS sequence"/>
</dbReference>
<evidence type="ECO:0000256" key="11">
    <source>
        <dbReference type="ARBA" id="ARBA00023316"/>
    </source>
</evidence>